<feature type="transmembrane region" description="Helical" evidence="6">
    <location>
        <begin position="100"/>
        <end position="118"/>
    </location>
</feature>
<evidence type="ECO:0008006" key="9">
    <source>
        <dbReference type="Google" id="ProtNLM"/>
    </source>
</evidence>
<dbReference type="PANTHER" id="PTHR23513:SF19">
    <property type="entry name" value="MAJOR FACILITATOR SUPERFAMILY (MFS) PROFILE DOMAIN-CONTAINING PROTEIN"/>
    <property type="match status" value="1"/>
</dbReference>
<dbReference type="KEGG" id="far:ABE41_004220"/>
<keyword evidence="2" id="KW-1003">Cell membrane</keyword>
<protein>
    <recommendedName>
        <fullName evidence="9">MFS transporter</fullName>
    </recommendedName>
</protein>
<feature type="transmembrane region" description="Helical" evidence="6">
    <location>
        <begin position="228"/>
        <end position="246"/>
    </location>
</feature>
<proteinExistence type="predicted"/>
<dbReference type="Gene3D" id="1.20.1250.20">
    <property type="entry name" value="MFS general substrate transporter like domains"/>
    <property type="match status" value="1"/>
</dbReference>
<feature type="transmembrane region" description="Helical" evidence="6">
    <location>
        <begin position="310"/>
        <end position="326"/>
    </location>
</feature>
<keyword evidence="3 6" id="KW-0812">Transmembrane</keyword>
<gene>
    <name evidence="7" type="ORF">ABE41_004220</name>
</gene>
<feature type="transmembrane region" description="Helical" evidence="6">
    <location>
        <begin position="40"/>
        <end position="64"/>
    </location>
</feature>
<feature type="transmembrane region" description="Helical" evidence="6">
    <location>
        <begin position="347"/>
        <end position="370"/>
    </location>
</feature>
<accession>A0A1B1Z1D2</accession>
<dbReference type="GO" id="GO:0005886">
    <property type="term" value="C:plasma membrane"/>
    <property type="evidence" value="ECO:0007669"/>
    <property type="project" value="UniProtKB-SubCell"/>
</dbReference>
<evidence type="ECO:0000256" key="1">
    <source>
        <dbReference type="ARBA" id="ARBA00004651"/>
    </source>
</evidence>
<dbReference type="InterPro" id="IPR036259">
    <property type="entry name" value="MFS_trans_sf"/>
</dbReference>
<feature type="transmembrane region" description="Helical" evidence="6">
    <location>
        <begin position="285"/>
        <end position="304"/>
    </location>
</feature>
<keyword evidence="5 6" id="KW-0472">Membrane</keyword>
<sequence length="413" mass="46637">MIKAKRSFHFLWSGQTFGNLGDILYIICLITLVYKETGSVLHMALIPFAKTMSLLVSGFIAPIFIEKYRRYTLLTITLTLKTILLLLLCLLASYGIDTQITYILLYILIIIISMLEGIGNPARRSMIPDLVKEEELVKANSFISITNQTSMLLSWPLGSILLVVWGEQNMLWLTFGLFLISSTLTAQIQIGEVDNNEQQNDSKWNTIKEGWHLIFQSKKLTTLTLMDVLENFGHGVWIAAILYVYVDTAIGKGEEWWGYINAAFFAGMMVAGIVVYRFSKKMEPHLGLVIMTSTLCLLGLNLWFGLTSSAWAALLVSFIFGFPQMARDVSQNTLIQQTYRDKQLAKVYASHGTLVYGTFGIATLVLGWFAEEYGIRATYMLVSAMFLLSYIIAFTNRKVLHTNRQSDAFHQAN</sequence>
<reference evidence="7 8" key="1">
    <citation type="submission" date="2016-08" db="EMBL/GenBank/DDBJ databases">
        <title>Complete genome sequence of Fictibacillus arsenicus G25-54, a strain with toxicity to nematodes and a potential arsenic-resistance activity.</title>
        <authorList>
            <person name="Zheng Z."/>
        </authorList>
    </citation>
    <scope>NUCLEOTIDE SEQUENCE [LARGE SCALE GENOMIC DNA]</scope>
    <source>
        <strain evidence="7 8">G25-54</strain>
    </source>
</reference>
<organism evidence="7 8">
    <name type="scientific">Fictibacillus arsenicus</name>
    <dbReference type="NCBI Taxonomy" id="255247"/>
    <lineage>
        <taxon>Bacteria</taxon>
        <taxon>Bacillati</taxon>
        <taxon>Bacillota</taxon>
        <taxon>Bacilli</taxon>
        <taxon>Bacillales</taxon>
        <taxon>Fictibacillaceae</taxon>
        <taxon>Fictibacillus</taxon>
    </lineage>
</organism>
<evidence type="ECO:0000256" key="2">
    <source>
        <dbReference type="ARBA" id="ARBA00022475"/>
    </source>
</evidence>
<evidence type="ECO:0000313" key="7">
    <source>
        <dbReference type="EMBL" id="ANX11200.1"/>
    </source>
</evidence>
<dbReference type="SUPFAM" id="SSF103473">
    <property type="entry name" value="MFS general substrate transporter"/>
    <property type="match status" value="1"/>
</dbReference>
<dbReference type="AlphaFoldDB" id="A0A1B1Z1D2"/>
<evidence type="ECO:0000256" key="5">
    <source>
        <dbReference type="ARBA" id="ARBA00023136"/>
    </source>
</evidence>
<evidence type="ECO:0000256" key="3">
    <source>
        <dbReference type="ARBA" id="ARBA00022692"/>
    </source>
</evidence>
<dbReference type="EMBL" id="CP016761">
    <property type="protein sequence ID" value="ANX11200.1"/>
    <property type="molecule type" value="Genomic_DNA"/>
</dbReference>
<name>A0A1B1Z1D2_9BACL</name>
<feature type="transmembrane region" description="Helical" evidence="6">
    <location>
        <begin position="376"/>
        <end position="395"/>
    </location>
</feature>
<dbReference type="GO" id="GO:0022857">
    <property type="term" value="F:transmembrane transporter activity"/>
    <property type="evidence" value="ECO:0007669"/>
    <property type="project" value="InterPro"/>
</dbReference>
<keyword evidence="8" id="KW-1185">Reference proteome</keyword>
<keyword evidence="4 6" id="KW-1133">Transmembrane helix</keyword>
<evidence type="ECO:0000256" key="6">
    <source>
        <dbReference type="SAM" id="Phobius"/>
    </source>
</evidence>
<dbReference type="Pfam" id="PF07690">
    <property type="entry name" value="MFS_1"/>
    <property type="match status" value="1"/>
</dbReference>
<feature type="transmembrane region" description="Helical" evidence="6">
    <location>
        <begin position="12"/>
        <end position="34"/>
    </location>
</feature>
<dbReference type="STRING" id="255247.ABE41_004220"/>
<dbReference type="Proteomes" id="UP000077412">
    <property type="component" value="Chromosome"/>
</dbReference>
<dbReference type="PANTHER" id="PTHR23513">
    <property type="entry name" value="INTEGRAL MEMBRANE EFFLUX PROTEIN-RELATED"/>
    <property type="match status" value="1"/>
</dbReference>
<comment type="subcellular location">
    <subcellularLocation>
        <location evidence="1">Cell membrane</location>
        <topology evidence="1">Multi-pass membrane protein</topology>
    </subcellularLocation>
</comment>
<dbReference type="InterPro" id="IPR011701">
    <property type="entry name" value="MFS"/>
</dbReference>
<feature type="transmembrane region" description="Helical" evidence="6">
    <location>
        <begin position="258"/>
        <end position="278"/>
    </location>
</feature>
<feature type="transmembrane region" description="Helical" evidence="6">
    <location>
        <begin position="71"/>
        <end position="94"/>
    </location>
</feature>
<dbReference type="CDD" id="cd06173">
    <property type="entry name" value="MFS_MefA_like"/>
    <property type="match status" value="1"/>
</dbReference>
<evidence type="ECO:0000256" key="4">
    <source>
        <dbReference type="ARBA" id="ARBA00022989"/>
    </source>
</evidence>
<dbReference type="RefSeq" id="WP_066286818.1">
    <property type="nucleotide sequence ID" value="NZ_CP016761.1"/>
</dbReference>
<evidence type="ECO:0000313" key="8">
    <source>
        <dbReference type="Proteomes" id="UP000077412"/>
    </source>
</evidence>